<feature type="region of interest" description="Disordered" evidence="1">
    <location>
        <begin position="130"/>
        <end position="152"/>
    </location>
</feature>
<dbReference type="AlphaFoldDB" id="A0A815JYT4"/>
<feature type="compositionally biased region" description="Polar residues" evidence="1">
    <location>
        <begin position="143"/>
        <end position="152"/>
    </location>
</feature>
<dbReference type="Proteomes" id="UP000663852">
    <property type="component" value="Unassembled WGS sequence"/>
</dbReference>
<accession>A0A815JYT4</accession>
<comment type="caution">
    <text evidence="2">The sequence shown here is derived from an EMBL/GenBank/DDBJ whole genome shotgun (WGS) entry which is preliminary data.</text>
</comment>
<evidence type="ECO:0000313" key="2">
    <source>
        <dbReference type="EMBL" id="CAF1388596.1"/>
    </source>
</evidence>
<reference evidence="2" key="1">
    <citation type="submission" date="2021-02" db="EMBL/GenBank/DDBJ databases">
        <authorList>
            <person name="Nowell W R."/>
        </authorList>
    </citation>
    <scope>NUCLEOTIDE SEQUENCE</scope>
</reference>
<protein>
    <submittedName>
        <fullName evidence="2">Uncharacterized protein</fullName>
    </submittedName>
</protein>
<dbReference type="EMBL" id="CAJNOJ010000309">
    <property type="protein sequence ID" value="CAF1388596.1"/>
    <property type="molecule type" value="Genomic_DNA"/>
</dbReference>
<organism evidence="2 3">
    <name type="scientific">Adineta ricciae</name>
    <name type="common">Rotifer</name>
    <dbReference type="NCBI Taxonomy" id="249248"/>
    <lineage>
        <taxon>Eukaryota</taxon>
        <taxon>Metazoa</taxon>
        <taxon>Spiralia</taxon>
        <taxon>Gnathifera</taxon>
        <taxon>Rotifera</taxon>
        <taxon>Eurotatoria</taxon>
        <taxon>Bdelloidea</taxon>
        <taxon>Adinetida</taxon>
        <taxon>Adinetidae</taxon>
        <taxon>Adineta</taxon>
    </lineage>
</organism>
<evidence type="ECO:0000313" key="3">
    <source>
        <dbReference type="Proteomes" id="UP000663852"/>
    </source>
</evidence>
<evidence type="ECO:0000256" key="1">
    <source>
        <dbReference type="SAM" id="MobiDB-lite"/>
    </source>
</evidence>
<proteinExistence type="predicted"/>
<gene>
    <name evidence="2" type="ORF">EDS130_LOCUS35336</name>
</gene>
<dbReference type="OrthoDB" id="10623794at2759"/>
<name>A0A815JYT4_ADIRI</name>
<sequence length="152" mass="17765">MTTNEKHEFQLLFKPAQISFEYKRNLLTNLINGKCDTLDRIEYLSYRVTLDFGERKWADSLVDIAEIEKLGNLNNRLRMMKTEAMVQVNLQQTREAISKAIVNGVEKKRKKRYEQLLKFIDETNIIDHSGEEENMPPLKRTRISSTTTNGNV</sequence>